<dbReference type="RefSeq" id="WP_250857342.1">
    <property type="nucleotide sequence ID" value="NZ_JAGSOJ010000001.1"/>
</dbReference>
<sequence length="224" mass="25721">MQKILIIEDEVKILNIMYDYFSKEGFEVIRACDGIQGLEVFETTSVDLVILDIMMPRLDGWTVCRRIRKKSAVPIIILTARNHEEDMLMGFELKADEYVTKPFSPAVLIARAKMLLKRTEGTILSDSNILKKDGLKINLDSHNVFIDDSQINLSPKEYDLLVYFIKNSGIALSRDSILNTVWGFDYFGNTRVVDTHVKKLRKVMGHKAYMIQTVFGIGYKFEVE</sequence>
<dbReference type="PANTHER" id="PTHR48111">
    <property type="entry name" value="REGULATOR OF RPOS"/>
    <property type="match status" value="1"/>
</dbReference>
<evidence type="ECO:0000256" key="4">
    <source>
        <dbReference type="ARBA" id="ARBA00023015"/>
    </source>
</evidence>
<dbReference type="SMART" id="SM00448">
    <property type="entry name" value="REC"/>
    <property type="match status" value="1"/>
</dbReference>
<keyword evidence="5 9" id="KW-0238">DNA-binding</keyword>
<evidence type="ECO:0000313" key="13">
    <source>
        <dbReference type="Proteomes" id="UP001056429"/>
    </source>
</evidence>
<dbReference type="GO" id="GO:0032993">
    <property type="term" value="C:protein-DNA complex"/>
    <property type="evidence" value="ECO:0007669"/>
    <property type="project" value="TreeGrafter"/>
</dbReference>
<evidence type="ECO:0000256" key="3">
    <source>
        <dbReference type="ARBA" id="ARBA00023012"/>
    </source>
</evidence>
<keyword evidence="2 8" id="KW-0597">Phosphoprotein</keyword>
<dbReference type="Gene3D" id="3.40.50.2300">
    <property type="match status" value="1"/>
</dbReference>
<dbReference type="PROSITE" id="PS51755">
    <property type="entry name" value="OMPR_PHOB"/>
    <property type="match status" value="1"/>
</dbReference>
<organism evidence="12 13">
    <name type="scientific">Oceanirhabdus seepicola</name>
    <dbReference type="NCBI Taxonomy" id="2828781"/>
    <lineage>
        <taxon>Bacteria</taxon>
        <taxon>Bacillati</taxon>
        <taxon>Bacillota</taxon>
        <taxon>Clostridia</taxon>
        <taxon>Eubacteriales</taxon>
        <taxon>Clostridiaceae</taxon>
        <taxon>Oceanirhabdus</taxon>
    </lineage>
</organism>
<dbReference type="FunFam" id="3.40.50.2300:FF:000001">
    <property type="entry name" value="DNA-binding response regulator PhoB"/>
    <property type="match status" value="1"/>
</dbReference>
<dbReference type="Gene3D" id="1.10.10.10">
    <property type="entry name" value="Winged helix-like DNA-binding domain superfamily/Winged helix DNA-binding domain"/>
    <property type="match status" value="1"/>
</dbReference>
<dbReference type="Proteomes" id="UP001056429">
    <property type="component" value="Unassembled WGS sequence"/>
</dbReference>
<dbReference type="InterPro" id="IPR036388">
    <property type="entry name" value="WH-like_DNA-bd_sf"/>
</dbReference>
<dbReference type="Pfam" id="PF00486">
    <property type="entry name" value="Trans_reg_C"/>
    <property type="match status" value="1"/>
</dbReference>
<dbReference type="Gene3D" id="6.10.250.690">
    <property type="match status" value="1"/>
</dbReference>
<keyword evidence="13" id="KW-1185">Reference proteome</keyword>
<name>A0A9J6NWP6_9CLOT</name>
<feature type="DNA-binding region" description="OmpR/PhoB-type" evidence="9">
    <location>
        <begin position="127"/>
        <end position="223"/>
    </location>
</feature>
<evidence type="ECO:0000256" key="7">
    <source>
        <dbReference type="ARBA" id="ARBA00024867"/>
    </source>
</evidence>
<evidence type="ECO:0000256" key="9">
    <source>
        <dbReference type="PROSITE-ProRule" id="PRU01091"/>
    </source>
</evidence>
<evidence type="ECO:0000256" key="6">
    <source>
        <dbReference type="ARBA" id="ARBA00023163"/>
    </source>
</evidence>
<feature type="modified residue" description="4-aspartylphosphate" evidence="8">
    <location>
        <position position="52"/>
    </location>
</feature>
<dbReference type="PROSITE" id="PS50110">
    <property type="entry name" value="RESPONSE_REGULATORY"/>
    <property type="match status" value="1"/>
</dbReference>
<dbReference type="GO" id="GO:0005829">
    <property type="term" value="C:cytosol"/>
    <property type="evidence" value="ECO:0007669"/>
    <property type="project" value="TreeGrafter"/>
</dbReference>
<evidence type="ECO:0000256" key="8">
    <source>
        <dbReference type="PROSITE-ProRule" id="PRU00169"/>
    </source>
</evidence>
<dbReference type="EMBL" id="JAGSOJ010000001">
    <property type="protein sequence ID" value="MCM1988476.1"/>
    <property type="molecule type" value="Genomic_DNA"/>
</dbReference>
<dbReference type="PANTHER" id="PTHR48111:SF73">
    <property type="entry name" value="ALKALINE PHOSPHATASE SYNTHESIS TRANSCRIPTIONAL REGULATORY PROTEIN PHOP"/>
    <property type="match status" value="1"/>
</dbReference>
<comment type="caution">
    <text evidence="12">The sequence shown here is derived from an EMBL/GenBank/DDBJ whole genome shotgun (WGS) entry which is preliminary data.</text>
</comment>
<reference evidence="12" key="1">
    <citation type="journal article" date="2021" name="mSystems">
        <title>Bacteria and Archaea Synergistically Convert Glycine Betaine to Biogenic Methane in the Formosa Cold Seep of the South China Sea.</title>
        <authorList>
            <person name="Li L."/>
            <person name="Zhang W."/>
            <person name="Zhang S."/>
            <person name="Song L."/>
            <person name="Sun Q."/>
            <person name="Zhang H."/>
            <person name="Xiang H."/>
            <person name="Dong X."/>
        </authorList>
    </citation>
    <scope>NUCLEOTIDE SEQUENCE</scope>
    <source>
        <strain evidence="12">ZWT</strain>
    </source>
</reference>
<feature type="domain" description="Response regulatory" evidence="10">
    <location>
        <begin position="3"/>
        <end position="116"/>
    </location>
</feature>
<feature type="domain" description="OmpR/PhoB-type" evidence="11">
    <location>
        <begin position="127"/>
        <end position="223"/>
    </location>
</feature>
<dbReference type="InterPro" id="IPR001789">
    <property type="entry name" value="Sig_transdc_resp-reg_receiver"/>
</dbReference>
<evidence type="ECO:0000259" key="10">
    <source>
        <dbReference type="PROSITE" id="PS50110"/>
    </source>
</evidence>
<protein>
    <recommendedName>
        <fullName evidence="1">Stage 0 sporulation protein A homolog</fullName>
    </recommendedName>
</protein>
<dbReference type="GO" id="GO:0006355">
    <property type="term" value="P:regulation of DNA-templated transcription"/>
    <property type="evidence" value="ECO:0007669"/>
    <property type="project" value="InterPro"/>
</dbReference>
<dbReference type="SMART" id="SM00862">
    <property type="entry name" value="Trans_reg_C"/>
    <property type="match status" value="1"/>
</dbReference>
<dbReference type="InterPro" id="IPR011006">
    <property type="entry name" value="CheY-like_superfamily"/>
</dbReference>
<dbReference type="Pfam" id="PF00072">
    <property type="entry name" value="Response_reg"/>
    <property type="match status" value="1"/>
</dbReference>
<evidence type="ECO:0000256" key="1">
    <source>
        <dbReference type="ARBA" id="ARBA00018672"/>
    </source>
</evidence>
<dbReference type="InterPro" id="IPR001867">
    <property type="entry name" value="OmpR/PhoB-type_DNA-bd"/>
</dbReference>
<dbReference type="InterPro" id="IPR039420">
    <property type="entry name" value="WalR-like"/>
</dbReference>
<dbReference type="SUPFAM" id="SSF52172">
    <property type="entry name" value="CheY-like"/>
    <property type="match status" value="1"/>
</dbReference>
<evidence type="ECO:0000256" key="2">
    <source>
        <dbReference type="ARBA" id="ARBA00022553"/>
    </source>
</evidence>
<gene>
    <name evidence="12" type="ORF">KDK92_01905</name>
</gene>
<dbReference type="GO" id="GO:0000976">
    <property type="term" value="F:transcription cis-regulatory region binding"/>
    <property type="evidence" value="ECO:0007669"/>
    <property type="project" value="TreeGrafter"/>
</dbReference>
<proteinExistence type="predicted"/>
<keyword evidence="6" id="KW-0804">Transcription</keyword>
<keyword evidence="3" id="KW-0902">Two-component regulatory system</keyword>
<evidence type="ECO:0000259" key="11">
    <source>
        <dbReference type="PROSITE" id="PS51755"/>
    </source>
</evidence>
<dbReference type="CDD" id="cd00383">
    <property type="entry name" value="trans_reg_C"/>
    <property type="match status" value="1"/>
</dbReference>
<accession>A0A9J6NWP6</accession>
<dbReference type="GO" id="GO:0000156">
    <property type="term" value="F:phosphorelay response regulator activity"/>
    <property type="evidence" value="ECO:0007669"/>
    <property type="project" value="TreeGrafter"/>
</dbReference>
<comment type="function">
    <text evidence="7">May play the central regulatory role in sporulation. It may be an element of the effector pathway responsible for the activation of sporulation genes in response to nutritional stress. Spo0A may act in concert with spo0H (a sigma factor) to control the expression of some genes that are critical to the sporulation process.</text>
</comment>
<dbReference type="AlphaFoldDB" id="A0A9J6NWP6"/>
<reference evidence="12" key="2">
    <citation type="submission" date="2021-04" db="EMBL/GenBank/DDBJ databases">
        <authorList>
            <person name="Dong X."/>
        </authorList>
    </citation>
    <scope>NUCLEOTIDE SEQUENCE</scope>
    <source>
        <strain evidence="12">ZWT</strain>
    </source>
</reference>
<keyword evidence="4" id="KW-0805">Transcription regulation</keyword>
<evidence type="ECO:0000256" key="5">
    <source>
        <dbReference type="ARBA" id="ARBA00023125"/>
    </source>
</evidence>
<evidence type="ECO:0000313" key="12">
    <source>
        <dbReference type="EMBL" id="MCM1988476.1"/>
    </source>
</evidence>
<dbReference type="CDD" id="cd17574">
    <property type="entry name" value="REC_OmpR"/>
    <property type="match status" value="1"/>
</dbReference>